<feature type="transmembrane region" description="Helical" evidence="1">
    <location>
        <begin position="22"/>
        <end position="48"/>
    </location>
</feature>
<name>A0ABV2SHQ8_9GAMM</name>
<evidence type="ECO:0000313" key="2">
    <source>
        <dbReference type="EMBL" id="MET4756433.1"/>
    </source>
</evidence>
<sequence>MEMLNDMSENAKIVTAGAVFNLFWLVTVIGQTQYIWLSCGMLLISWWYIRGGFPFAVSLALPGIVMDVSLAHIGVYAFDEAFPVWLVVLWLGFSTFLWCIRKSILARAPVIIVALGCVGGTVSYLAGERLGAVTLALGLMKSAGIVAICWVLFSVLALWMVKIFDKFSYKDVNQ</sequence>
<dbReference type="RefSeq" id="WP_354010775.1">
    <property type="nucleotide sequence ID" value="NZ_JBEWTA010000001.1"/>
</dbReference>
<evidence type="ECO:0000313" key="3">
    <source>
        <dbReference type="Proteomes" id="UP001549366"/>
    </source>
</evidence>
<dbReference type="Pfam" id="PF11086">
    <property type="entry name" value="DUF2878"/>
    <property type="match status" value="1"/>
</dbReference>
<feature type="transmembrane region" description="Helical" evidence="1">
    <location>
        <begin position="55"/>
        <end position="78"/>
    </location>
</feature>
<feature type="transmembrane region" description="Helical" evidence="1">
    <location>
        <begin position="108"/>
        <end position="127"/>
    </location>
</feature>
<organism evidence="2 3">
    <name type="scientific">Endozoicomonas lisbonensis</name>
    <dbReference type="NCBI Taxonomy" id="3120522"/>
    <lineage>
        <taxon>Bacteria</taxon>
        <taxon>Pseudomonadati</taxon>
        <taxon>Pseudomonadota</taxon>
        <taxon>Gammaproteobacteria</taxon>
        <taxon>Oceanospirillales</taxon>
        <taxon>Endozoicomonadaceae</taxon>
        <taxon>Endozoicomonas</taxon>
    </lineage>
</organism>
<feature type="transmembrane region" description="Helical" evidence="1">
    <location>
        <begin position="139"/>
        <end position="161"/>
    </location>
</feature>
<reference evidence="2 3" key="1">
    <citation type="submission" date="2024-06" db="EMBL/GenBank/DDBJ databases">
        <title>Genomic Encyclopedia of Type Strains, Phase V (KMG-V): Genome sequencing to study the core and pangenomes of soil and plant-associated prokaryotes.</title>
        <authorList>
            <person name="Whitman W."/>
        </authorList>
    </citation>
    <scope>NUCLEOTIDE SEQUENCE [LARGE SCALE GENOMIC DNA]</scope>
    <source>
        <strain evidence="2 3">NE40</strain>
    </source>
</reference>
<evidence type="ECO:0008006" key="4">
    <source>
        <dbReference type="Google" id="ProtNLM"/>
    </source>
</evidence>
<dbReference type="InterPro" id="IPR021306">
    <property type="entry name" value="DUF2878"/>
</dbReference>
<keyword evidence="1" id="KW-1133">Transmembrane helix</keyword>
<keyword evidence="3" id="KW-1185">Reference proteome</keyword>
<protein>
    <recommendedName>
        <fullName evidence="4">DUF2878 domain-containing protein</fullName>
    </recommendedName>
</protein>
<evidence type="ECO:0000256" key="1">
    <source>
        <dbReference type="SAM" id="Phobius"/>
    </source>
</evidence>
<accession>A0ABV2SHQ8</accession>
<comment type="caution">
    <text evidence="2">The sequence shown here is derived from an EMBL/GenBank/DDBJ whole genome shotgun (WGS) entry which is preliminary data.</text>
</comment>
<keyword evidence="1" id="KW-0812">Transmembrane</keyword>
<keyword evidence="1" id="KW-0472">Membrane</keyword>
<dbReference type="Proteomes" id="UP001549366">
    <property type="component" value="Unassembled WGS sequence"/>
</dbReference>
<feature type="transmembrane region" description="Helical" evidence="1">
    <location>
        <begin position="84"/>
        <end position="101"/>
    </location>
</feature>
<dbReference type="EMBL" id="JBEWTB010000002">
    <property type="protein sequence ID" value="MET4756433.1"/>
    <property type="molecule type" value="Genomic_DNA"/>
</dbReference>
<gene>
    <name evidence="2" type="ORF">V5J35_001625</name>
</gene>
<proteinExistence type="predicted"/>